<dbReference type="Proteomes" id="UP001303222">
    <property type="component" value="Unassembled WGS sequence"/>
</dbReference>
<accession>A0AAN6SEM5</accession>
<name>A0AAN6SEM5_9PEZI</name>
<dbReference type="EMBL" id="MU859165">
    <property type="protein sequence ID" value="KAK3950809.1"/>
    <property type="molecule type" value="Genomic_DNA"/>
</dbReference>
<dbReference type="AlphaFoldDB" id="A0AAN6SEM5"/>
<evidence type="ECO:0000313" key="2">
    <source>
        <dbReference type="Proteomes" id="UP001303222"/>
    </source>
</evidence>
<proteinExistence type="predicted"/>
<comment type="caution">
    <text evidence="1">The sequence shown here is derived from an EMBL/GenBank/DDBJ whole genome shotgun (WGS) entry which is preliminary data.</text>
</comment>
<reference evidence="1" key="1">
    <citation type="journal article" date="2023" name="Mol. Phylogenet. Evol.">
        <title>Genome-scale phylogeny and comparative genomics of the fungal order Sordariales.</title>
        <authorList>
            <person name="Hensen N."/>
            <person name="Bonometti L."/>
            <person name="Westerberg I."/>
            <person name="Brannstrom I.O."/>
            <person name="Guillou S."/>
            <person name="Cros-Aarteil S."/>
            <person name="Calhoun S."/>
            <person name="Haridas S."/>
            <person name="Kuo A."/>
            <person name="Mondo S."/>
            <person name="Pangilinan J."/>
            <person name="Riley R."/>
            <person name="LaButti K."/>
            <person name="Andreopoulos B."/>
            <person name="Lipzen A."/>
            <person name="Chen C."/>
            <person name="Yan M."/>
            <person name="Daum C."/>
            <person name="Ng V."/>
            <person name="Clum A."/>
            <person name="Steindorff A."/>
            <person name="Ohm R.A."/>
            <person name="Martin F."/>
            <person name="Silar P."/>
            <person name="Natvig D.O."/>
            <person name="Lalanne C."/>
            <person name="Gautier V."/>
            <person name="Ament-Velasquez S.L."/>
            <person name="Kruys A."/>
            <person name="Hutchinson M.I."/>
            <person name="Powell A.J."/>
            <person name="Barry K."/>
            <person name="Miller A.N."/>
            <person name="Grigoriev I.V."/>
            <person name="Debuchy R."/>
            <person name="Gladieux P."/>
            <person name="Hiltunen Thoren M."/>
            <person name="Johannesson H."/>
        </authorList>
    </citation>
    <scope>NUCLEOTIDE SEQUENCE</scope>
    <source>
        <strain evidence="1">CBS 626.80</strain>
    </source>
</reference>
<gene>
    <name evidence="1" type="ORF">QBC32DRAFT_6730</name>
</gene>
<organism evidence="1 2">
    <name type="scientific">Pseudoneurospora amorphoporcata</name>
    <dbReference type="NCBI Taxonomy" id="241081"/>
    <lineage>
        <taxon>Eukaryota</taxon>
        <taxon>Fungi</taxon>
        <taxon>Dikarya</taxon>
        <taxon>Ascomycota</taxon>
        <taxon>Pezizomycotina</taxon>
        <taxon>Sordariomycetes</taxon>
        <taxon>Sordariomycetidae</taxon>
        <taxon>Sordariales</taxon>
        <taxon>Sordariaceae</taxon>
        <taxon>Pseudoneurospora</taxon>
    </lineage>
</organism>
<protein>
    <submittedName>
        <fullName evidence="1">Uncharacterized protein</fullName>
    </submittedName>
</protein>
<evidence type="ECO:0000313" key="1">
    <source>
        <dbReference type="EMBL" id="KAK3950809.1"/>
    </source>
</evidence>
<reference evidence="1" key="2">
    <citation type="submission" date="2023-06" db="EMBL/GenBank/DDBJ databases">
        <authorList>
            <consortium name="Lawrence Berkeley National Laboratory"/>
            <person name="Mondo S.J."/>
            <person name="Hensen N."/>
            <person name="Bonometti L."/>
            <person name="Westerberg I."/>
            <person name="Brannstrom I.O."/>
            <person name="Guillou S."/>
            <person name="Cros-Aarteil S."/>
            <person name="Calhoun S."/>
            <person name="Haridas S."/>
            <person name="Kuo A."/>
            <person name="Pangilinan J."/>
            <person name="Riley R."/>
            <person name="Labutti K."/>
            <person name="Andreopoulos B."/>
            <person name="Lipzen A."/>
            <person name="Chen C."/>
            <person name="Yanf M."/>
            <person name="Daum C."/>
            <person name="Ng V."/>
            <person name="Clum A."/>
            <person name="Steindorff A."/>
            <person name="Ohm R."/>
            <person name="Martin F."/>
            <person name="Silar P."/>
            <person name="Natvig D."/>
            <person name="Lalanne C."/>
            <person name="Gautier V."/>
            <person name="Ament-Velasquez S.L."/>
            <person name="Kruys A."/>
            <person name="Hutchinson M.I."/>
            <person name="Powell A.J."/>
            <person name="Barry K."/>
            <person name="Miller A.N."/>
            <person name="Grigoriev I.V."/>
            <person name="Debuchy R."/>
            <person name="Gladieux P."/>
            <person name="Thoren M.H."/>
            <person name="Johannesson H."/>
        </authorList>
    </citation>
    <scope>NUCLEOTIDE SEQUENCE</scope>
    <source>
        <strain evidence="1">CBS 626.80</strain>
    </source>
</reference>
<keyword evidence="2" id="KW-1185">Reference proteome</keyword>
<sequence>MVPSQRCIRQPRLSASSSTPVVLCFHSLPHISGSTLSIPSTWSDSQYKIRANRLPSAHPYIWLAPHPFIRQSPP</sequence>